<reference evidence="1" key="2">
    <citation type="submission" date="2022-01" db="EMBL/GenBank/DDBJ databases">
        <authorList>
            <person name="Yamashiro T."/>
            <person name="Shiraishi A."/>
            <person name="Satake H."/>
            <person name="Nakayama K."/>
        </authorList>
    </citation>
    <scope>NUCLEOTIDE SEQUENCE</scope>
</reference>
<comment type="caution">
    <text evidence="1">The sequence shown here is derived from an EMBL/GenBank/DDBJ whole genome shotgun (WGS) entry which is preliminary data.</text>
</comment>
<proteinExistence type="predicted"/>
<dbReference type="EMBL" id="BQNB010020727">
    <property type="protein sequence ID" value="GJT99001.1"/>
    <property type="molecule type" value="Genomic_DNA"/>
</dbReference>
<dbReference type="Proteomes" id="UP001151760">
    <property type="component" value="Unassembled WGS sequence"/>
</dbReference>
<sequence length="107" mass="11915">MIHPETTMVTNNNPSRGRMSPRCSISCVMVMWGHEIYYGINHGQNLKWGKEALQFWGNDSHELDVGPYCKSGIYVLDNEAGIGENWMLLMGGVVGVGENMLLLRAVS</sequence>
<keyword evidence="2" id="KW-1185">Reference proteome</keyword>
<accession>A0ABQ5IFR2</accession>
<evidence type="ECO:0000313" key="2">
    <source>
        <dbReference type="Proteomes" id="UP001151760"/>
    </source>
</evidence>
<organism evidence="1 2">
    <name type="scientific">Tanacetum coccineum</name>
    <dbReference type="NCBI Taxonomy" id="301880"/>
    <lineage>
        <taxon>Eukaryota</taxon>
        <taxon>Viridiplantae</taxon>
        <taxon>Streptophyta</taxon>
        <taxon>Embryophyta</taxon>
        <taxon>Tracheophyta</taxon>
        <taxon>Spermatophyta</taxon>
        <taxon>Magnoliopsida</taxon>
        <taxon>eudicotyledons</taxon>
        <taxon>Gunneridae</taxon>
        <taxon>Pentapetalae</taxon>
        <taxon>asterids</taxon>
        <taxon>campanulids</taxon>
        <taxon>Asterales</taxon>
        <taxon>Asteraceae</taxon>
        <taxon>Asteroideae</taxon>
        <taxon>Anthemideae</taxon>
        <taxon>Anthemidinae</taxon>
        <taxon>Tanacetum</taxon>
    </lineage>
</organism>
<protein>
    <submittedName>
        <fullName evidence="1">Uncharacterized protein</fullName>
    </submittedName>
</protein>
<gene>
    <name evidence="1" type="ORF">Tco_1094519</name>
</gene>
<name>A0ABQ5IFR2_9ASTR</name>
<reference evidence="1" key="1">
    <citation type="journal article" date="2022" name="Int. J. Mol. Sci.">
        <title>Draft Genome of Tanacetum Coccineum: Genomic Comparison of Closely Related Tanacetum-Family Plants.</title>
        <authorList>
            <person name="Yamashiro T."/>
            <person name="Shiraishi A."/>
            <person name="Nakayama K."/>
            <person name="Satake H."/>
        </authorList>
    </citation>
    <scope>NUCLEOTIDE SEQUENCE</scope>
</reference>
<evidence type="ECO:0000313" key="1">
    <source>
        <dbReference type="EMBL" id="GJT99001.1"/>
    </source>
</evidence>